<dbReference type="GO" id="GO:0016787">
    <property type="term" value="F:hydrolase activity"/>
    <property type="evidence" value="ECO:0007669"/>
    <property type="project" value="UniProtKB-KW"/>
</dbReference>
<comment type="caution">
    <text evidence="3">The sequence shown here is derived from an EMBL/GenBank/DDBJ whole genome shotgun (WGS) entry which is preliminary data.</text>
</comment>
<evidence type="ECO:0000259" key="2">
    <source>
        <dbReference type="Pfam" id="PF00561"/>
    </source>
</evidence>
<proteinExistence type="predicted"/>
<evidence type="ECO:0000313" key="3">
    <source>
        <dbReference type="EMBL" id="GAA1521642.1"/>
    </source>
</evidence>
<dbReference type="PANTHER" id="PTHR43329">
    <property type="entry name" value="EPOXIDE HYDROLASE"/>
    <property type="match status" value="1"/>
</dbReference>
<evidence type="ECO:0000256" key="1">
    <source>
        <dbReference type="ARBA" id="ARBA00022801"/>
    </source>
</evidence>
<sequence>MPAARPGTESANNSVGDDTALAAELPGDFTSAYAEVNGTTLHYVAGGRGAPLVLLPGWPVTWWEFRKIMPILAQRYRVIAVDFRGMNLSAKPRSGYDKKTMARDVLELVRHLGYSTVNLAGHDIGAMVAFSYAVNFPDAATKLALMEVGHPDSSLYDLKLLPQGQAPNLWWFALNQLHGLPEHLLAGRMRYVVDHIFDSHLADRSRLDERDRQIFTRAYDPADAIRAGDGWFQAFEQDVSDFAEYGKVTVPMLGLASPANYAAVQSVWPRQGEDVRVVKIDDTGHFLPIEQPEAVAGALVDFFG</sequence>
<dbReference type="Pfam" id="PF00561">
    <property type="entry name" value="Abhydrolase_1"/>
    <property type="match status" value="1"/>
</dbReference>
<keyword evidence="1 3" id="KW-0378">Hydrolase</keyword>
<dbReference type="InterPro" id="IPR000073">
    <property type="entry name" value="AB_hydrolase_1"/>
</dbReference>
<keyword evidence="4" id="KW-1185">Reference proteome</keyword>
<dbReference type="InterPro" id="IPR029058">
    <property type="entry name" value="AB_hydrolase_fold"/>
</dbReference>
<feature type="domain" description="AB hydrolase-1" evidence="2">
    <location>
        <begin position="51"/>
        <end position="166"/>
    </location>
</feature>
<dbReference type="EMBL" id="BAAANC010000001">
    <property type="protein sequence ID" value="GAA1521642.1"/>
    <property type="molecule type" value="Genomic_DNA"/>
</dbReference>
<dbReference type="InterPro" id="IPR000639">
    <property type="entry name" value="Epox_hydrolase-like"/>
</dbReference>
<dbReference type="PRINTS" id="PR00111">
    <property type="entry name" value="ABHYDROLASE"/>
</dbReference>
<dbReference type="PRINTS" id="PR00412">
    <property type="entry name" value="EPOXHYDRLASE"/>
</dbReference>
<dbReference type="Proteomes" id="UP001500363">
    <property type="component" value="Unassembled WGS sequence"/>
</dbReference>
<evidence type="ECO:0000313" key="4">
    <source>
        <dbReference type="Proteomes" id="UP001500363"/>
    </source>
</evidence>
<dbReference type="SUPFAM" id="SSF53474">
    <property type="entry name" value="alpha/beta-Hydrolases"/>
    <property type="match status" value="1"/>
</dbReference>
<protein>
    <submittedName>
        <fullName evidence="3">Alpha/beta hydrolase</fullName>
    </submittedName>
</protein>
<name>A0ABN2AL96_9ACTN</name>
<dbReference type="Gene3D" id="3.40.50.1820">
    <property type="entry name" value="alpha/beta hydrolase"/>
    <property type="match status" value="1"/>
</dbReference>
<organism evidence="3 4">
    <name type="scientific">Kribbella lupini</name>
    <dbReference type="NCBI Taxonomy" id="291602"/>
    <lineage>
        <taxon>Bacteria</taxon>
        <taxon>Bacillati</taxon>
        <taxon>Actinomycetota</taxon>
        <taxon>Actinomycetes</taxon>
        <taxon>Propionibacteriales</taxon>
        <taxon>Kribbellaceae</taxon>
        <taxon>Kribbella</taxon>
    </lineage>
</organism>
<reference evidence="3 4" key="1">
    <citation type="journal article" date="2019" name="Int. J. Syst. Evol. Microbiol.">
        <title>The Global Catalogue of Microorganisms (GCM) 10K type strain sequencing project: providing services to taxonomists for standard genome sequencing and annotation.</title>
        <authorList>
            <consortium name="The Broad Institute Genomics Platform"/>
            <consortium name="The Broad Institute Genome Sequencing Center for Infectious Disease"/>
            <person name="Wu L."/>
            <person name="Ma J."/>
        </authorList>
    </citation>
    <scope>NUCLEOTIDE SEQUENCE [LARGE SCALE GENOMIC DNA]</scope>
    <source>
        <strain evidence="3 4">JCM 14303</strain>
    </source>
</reference>
<gene>
    <name evidence="3" type="ORF">GCM10009741_23420</name>
</gene>
<accession>A0ABN2AL96</accession>
<dbReference type="RefSeq" id="WP_344172974.1">
    <property type="nucleotide sequence ID" value="NZ_BAAANC010000001.1"/>
</dbReference>